<keyword evidence="2" id="KW-0001">2Fe-2S</keyword>
<evidence type="ECO:0000256" key="1">
    <source>
        <dbReference type="ARBA" id="ARBA00022630"/>
    </source>
</evidence>
<dbReference type="InterPro" id="IPR001041">
    <property type="entry name" value="2Fe-2S_ferredoxin-type"/>
</dbReference>
<evidence type="ECO:0000256" key="6">
    <source>
        <dbReference type="ARBA" id="ARBA00023014"/>
    </source>
</evidence>
<dbReference type="Pfam" id="PF00111">
    <property type="entry name" value="Fer2"/>
    <property type="match status" value="1"/>
</dbReference>
<dbReference type="InterPro" id="IPR036010">
    <property type="entry name" value="2Fe-2S_ferredoxin-like_sf"/>
</dbReference>
<dbReference type="GO" id="GO:0046872">
    <property type="term" value="F:metal ion binding"/>
    <property type="evidence" value="ECO:0007669"/>
    <property type="project" value="UniProtKB-KW"/>
</dbReference>
<feature type="domain" description="2Fe-2S ferredoxin-type" evidence="8">
    <location>
        <begin position="232"/>
        <end position="318"/>
    </location>
</feature>
<evidence type="ECO:0000256" key="3">
    <source>
        <dbReference type="ARBA" id="ARBA00022723"/>
    </source>
</evidence>
<reference evidence="10 11" key="1">
    <citation type="submission" date="2017-08" db="EMBL/GenBank/DDBJ databases">
        <title>Infants hospitalized years apart are colonized by the same room-sourced microbial strains.</title>
        <authorList>
            <person name="Brooks B."/>
            <person name="Olm M.R."/>
            <person name="Firek B.A."/>
            <person name="Baker R."/>
            <person name="Thomas B.C."/>
            <person name="Morowitz M.J."/>
            <person name="Banfield J.F."/>
        </authorList>
    </citation>
    <scope>NUCLEOTIDE SEQUENCE [LARGE SCALE GENOMIC DNA]</scope>
    <source>
        <strain evidence="10">S2_005_001_R2_27</strain>
    </source>
</reference>
<dbReference type="Proteomes" id="UP000248887">
    <property type="component" value="Unassembled WGS sequence"/>
</dbReference>
<keyword evidence="6" id="KW-0411">Iron-sulfur</keyword>
<dbReference type="PROSITE" id="PS00197">
    <property type="entry name" value="2FE2S_FER_1"/>
    <property type="match status" value="1"/>
</dbReference>
<dbReference type="GO" id="GO:0051537">
    <property type="term" value="F:2 iron, 2 sulfur cluster binding"/>
    <property type="evidence" value="ECO:0007669"/>
    <property type="project" value="UniProtKB-KW"/>
</dbReference>
<name>A0A2W5R380_ANCNO</name>
<dbReference type="PANTHER" id="PTHR47354">
    <property type="entry name" value="NADH OXIDOREDUCTASE HCR"/>
    <property type="match status" value="1"/>
</dbReference>
<dbReference type="SUPFAM" id="SSF52343">
    <property type="entry name" value="Ferredoxin reductase-like, C-terminal NADP-linked domain"/>
    <property type="match status" value="1"/>
</dbReference>
<evidence type="ECO:0000313" key="10">
    <source>
        <dbReference type="EMBL" id="PZQ83149.1"/>
    </source>
</evidence>
<dbReference type="SUPFAM" id="SSF54292">
    <property type="entry name" value="2Fe-2S ferredoxin-like"/>
    <property type="match status" value="1"/>
</dbReference>
<keyword evidence="3" id="KW-0479">Metal-binding</keyword>
<sequence length="318" mass="34110">MSRRVHTVTLRVIAAVPLSPTLKAFTFAPADGGLAAPSGPGAHLRLFLRDGERVHRNAYSLISNPPDRSHLSIIVRRVAASKGGSAFLHERVGEGDVIEAGLPANLFPVVRTARRHLMVSGGIGLTPFLAYIAAFEAAGTPWELHHFCRPDERGVFQQLLARYPASRVHIHCDVDLGGLEAALQRQPLGTHFYTCGPALLMEAAIDLAASLGWPRFRLHSESFGGAAEGGEPFIAVLRRSGLEIAVGAETSLLDAIEAAGVEAPCLCRGGACGQCVTEVAEGEPEHRDHFLDAEERASNRLIMTCVSRARTARLVLEL</sequence>
<evidence type="ECO:0000313" key="11">
    <source>
        <dbReference type="Proteomes" id="UP000248887"/>
    </source>
</evidence>
<dbReference type="InterPro" id="IPR050415">
    <property type="entry name" value="MRET"/>
</dbReference>
<dbReference type="Gene3D" id="2.40.30.10">
    <property type="entry name" value="Translation factors"/>
    <property type="match status" value="1"/>
</dbReference>
<evidence type="ECO:0000259" key="9">
    <source>
        <dbReference type="PROSITE" id="PS51384"/>
    </source>
</evidence>
<dbReference type="PROSITE" id="PS51085">
    <property type="entry name" value="2FE2S_FER_2"/>
    <property type="match status" value="1"/>
</dbReference>
<dbReference type="PRINTS" id="PR00409">
    <property type="entry name" value="PHDIOXRDTASE"/>
</dbReference>
<dbReference type="InterPro" id="IPR017938">
    <property type="entry name" value="Riboflavin_synthase-like_b-brl"/>
</dbReference>
<evidence type="ECO:0000256" key="4">
    <source>
        <dbReference type="ARBA" id="ARBA00023002"/>
    </source>
</evidence>
<dbReference type="Gene3D" id="3.10.20.30">
    <property type="match status" value="1"/>
</dbReference>
<evidence type="ECO:0000256" key="2">
    <source>
        <dbReference type="ARBA" id="ARBA00022714"/>
    </source>
</evidence>
<feature type="domain" description="FAD-binding FR-type" evidence="9">
    <location>
        <begin position="5"/>
        <end position="110"/>
    </location>
</feature>
<dbReference type="InterPro" id="IPR006058">
    <property type="entry name" value="2Fe2S_fd_BS"/>
</dbReference>
<feature type="chain" id="PRO_5016012683" evidence="7">
    <location>
        <begin position="25"/>
        <end position="318"/>
    </location>
</feature>
<dbReference type="AlphaFoldDB" id="A0A2W5R380"/>
<dbReference type="InterPro" id="IPR017927">
    <property type="entry name" value="FAD-bd_FR_type"/>
</dbReference>
<gene>
    <name evidence="10" type="ORF">DI549_09020</name>
</gene>
<organism evidence="10 11">
    <name type="scientific">Ancylobacter novellus</name>
    <name type="common">Thiobacillus novellus</name>
    <dbReference type="NCBI Taxonomy" id="921"/>
    <lineage>
        <taxon>Bacteria</taxon>
        <taxon>Pseudomonadati</taxon>
        <taxon>Pseudomonadota</taxon>
        <taxon>Alphaproteobacteria</taxon>
        <taxon>Hyphomicrobiales</taxon>
        <taxon>Xanthobacteraceae</taxon>
        <taxon>Ancylobacter</taxon>
    </lineage>
</organism>
<dbReference type="PROSITE" id="PS51384">
    <property type="entry name" value="FAD_FR"/>
    <property type="match status" value="1"/>
</dbReference>
<keyword evidence="7" id="KW-0732">Signal</keyword>
<dbReference type="CDD" id="cd00207">
    <property type="entry name" value="fer2"/>
    <property type="match status" value="1"/>
</dbReference>
<proteinExistence type="predicted"/>
<keyword evidence="4" id="KW-0560">Oxidoreductase</keyword>
<evidence type="ECO:0000256" key="7">
    <source>
        <dbReference type="SAM" id="SignalP"/>
    </source>
</evidence>
<dbReference type="Gene3D" id="3.40.50.80">
    <property type="entry name" value="Nucleotide-binding domain of ferredoxin-NADP reductase (FNR) module"/>
    <property type="match status" value="1"/>
</dbReference>
<comment type="caution">
    <text evidence="10">The sequence shown here is derived from an EMBL/GenBank/DDBJ whole genome shotgun (WGS) entry which is preliminary data.</text>
</comment>
<dbReference type="InterPro" id="IPR012675">
    <property type="entry name" value="Beta-grasp_dom_sf"/>
</dbReference>
<keyword evidence="5" id="KW-0408">Iron</keyword>
<feature type="signal peptide" evidence="7">
    <location>
        <begin position="1"/>
        <end position="24"/>
    </location>
</feature>
<evidence type="ECO:0000256" key="5">
    <source>
        <dbReference type="ARBA" id="ARBA00023004"/>
    </source>
</evidence>
<dbReference type="EMBL" id="QFQD01000023">
    <property type="protein sequence ID" value="PZQ83149.1"/>
    <property type="molecule type" value="Genomic_DNA"/>
</dbReference>
<accession>A0A2W5R380</accession>
<keyword evidence="1" id="KW-0285">Flavoprotein</keyword>
<dbReference type="CDD" id="cd06185">
    <property type="entry name" value="PDR_like"/>
    <property type="match status" value="1"/>
</dbReference>
<dbReference type="InterPro" id="IPR039261">
    <property type="entry name" value="FNR_nucleotide-bd"/>
</dbReference>
<dbReference type="PANTHER" id="PTHR47354:SF1">
    <property type="entry name" value="CARNITINE MONOOXYGENASE REDUCTASE SUBUNIT"/>
    <property type="match status" value="1"/>
</dbReference>
<protein>
    <submittedName>
        <fullName evidence="10">Oxidoreductase</fullName>
    </submittedName>
</protein>
<evidence type="ECO:0000259" key="8">
    <source>
        <dbReference type="PROSITE" id="PS51085"/>
    </source>
</evidence>
<dbReference type="SUPFAM" id="SSF63380">
    <property type="entry name" value="Riboflavin synthase domain-like"/>
    <property type="match status" value="1"/>
</dbReference>
<dbReference type="GO" id="GO:0016491">
    <property type="term" value="F:oxidoreductase activity"/>
    <property type="evidence" value="ECO:0007669"/>
    <property type="project" value="UniProtKB-KW"/>
</dbReference>